<evidence type="ECO:0000256" key="1">
    <source>
        <dbReference type="ARBA" id="ARBA00005233"/>
    </source>
</evidence>
<reference evidence="7" key="1">
    <citation type="submission" date="2018-06" db="EMBL/GenBank/DDBJ databases">
        <title>Complete genome of Pseudomonas insecticola strain QZS01.</title>
        <authorList>
            <person name="Wang J."/>
            <person name="Su Q."/>
        </authorList>
    </citation>
    <scope>NUCLEOTIDE SEQUENCE [LARGE SCALE GENOMIC DNA]</scope>
    <source>
        <strain evidence="7">QZS01</strain>
    </source>
</reference>
<protein>
    <recommendedName>
        <fullName evidence="3">Pilin</fullName>
    </recommendedName>
</protein>
<dbReference type="InterPro" id="IPR012902">
    <property type="entry name" value="N_methyl_site"/>
</dbReference>
<proteinExistence type="inferred from homology"/>
<dbReference type="Gene3D" id="3.30.700.10">
    <property type="entry name" value="Glycoprotein, Type 4 Pilin"/>
    <property type="match status" value="1"/>
</dbReference>
<dbReference type="Pfam" id="PF07963">
    <property type="entry name" value="N_methyl"/>
    <property type="match status" value="1"/>
</dbReference>
<dbReference type="RefSeq" id="WP_127164168.1">
    <property type="nucleotide sequence ID" value="NZ_CP029822.1"/>
</dbReference>
<dbReference type="KEGG" id="emo:DM558_11815"/>
<dbReference type="Pfam" id="PF00114">
    <property type="entry name" value="Pilin"/>
    <property type="match status" value="1"/>
</dbReference>
<keyword evidence="7" id="KW-1185">Reference proteome</keyword>
<dbReference type="PANTHER" id="PTHR30093">
    <property type="entry name" value="GENERAL SECRETION PATHWAY PROTEIN G"/>
    <property type="match status" value="1"/>
</dbReference>
<dbReference type="SUPFAM" id="SSF54523">
    <property type="entry name" value="Pili subunits"/>
    <property type="match status" value="1"/>
</dbReference>
<accession>A0A3S9XG36</accession>
<evidence type="ECO:0000256" key="5">
    <source>
        <dbReference type="SAM" id="Phobius"/>
    </source>
</evidence>
<comment type="similarity">
    <text evidence="1 4">Belongs to the N-Me-Phe pilin family.</text>
</comment>
<dbReference type="NCBIfam" id="TIGR02532">
    <property type="entry name" value="IV_pilin_GFxxxE"/>
    <property type="match status" value="1"/>
</dbReference>
<organism evidence="6 7">
    <name type="scientific">Entomomonas moraniae</name>
    <dbReference type="NCBI Taxonomy" id="2213226"/>
    <lineage>
        <taxon>Bacteria</taxon>
        <taxon>Pseudomonadati</taxon>
        <taxon>Pseudomonadota</taxon>
        <taxon>Gammaproteobacteria</taxon>
        <taxon>Pseudomonadales</taxon>
        <taxon>Pseudomonadaceae</taxon>
        <taxon>Entomomonas</taxon>
    </lineage>
</organism>
<evidence type="ECO:0000313" key="7">
    <source>
        <dbReference type="Proteomes" id="UP000273143"/>
    </source>
</evidence>
<keyword evidence="5" id="KW-1133">Transmembrane helix</keyword>
<dbReference type="AlphaFoldDB" id="A0A3S9XG36"/>
<evidence type="ECO:0000256" key="2">
    <source>
        <dbReference type="ARBA" id="ARBA00022481"/>
    </source>
</evidence>
<dbReference type="InterPro" id="IPR001082">
    <property type="entry name" value="Pilin"/>
</dbReference>
<gene>
    <name evidence="6" type="ORF">DM558_11815</name>
</gene>
<sequence>MKRVSEGFSLIELMVVITIVAILAAVAIPMYQDYLTRAKLAEVFTVASSVKSRVIEYYSISHQCPVNTGGNSEIAPTDYATAIIQEINVVSTSGGCDINVKIKQDAALASEVRGKTISLQLVPANISGAFAWTCTSDMSSNNIGRYLPKVCN</sequence>
<keyword evidence="5" id="KW-0812">Transmembrane</keyword>
<dbReference type="EMBL" id="CP029822">
    <property type="protein sequence ID" value="AZS51411.1"/>
    <property type="molecule type" value="Genomic_DNA"/>
</dbReference>
<keyword evidence="2" id="KW-0488">Methylation</keyword>
<dbReference type="GO" id="GO:0007155">
    <property type="term" value="P:cell adhesion"/>
    <property type="evidence" value="ECO:0007669"/>
    <property type="project" value="InterPro"/>
</dbReference>
<dbReference type="Proteomes" id="UP000273143">
    <property type="component" value="Chromosome"/>
</dbReference>
<dbReference type="InterPro" id="IPR045584">
    <property type="entry name" value="Pilin-like"/>
</dbReference>
<dbReference type="GO" id="GO:0009289">
    <property type="term" value="C:pilus"/>
    <property type="evidence" value="ECO:0007669"/>
    <property type="project" value="InterPro"/>
</dbReference>
<evidence type="ECO:0000313" key="6">
    <source>
        <dbReference type="EMBL" id="AZS51411.1"/>
    </source>
</evidence>
<dbReference type="PANTHER" id="PTHR30093:SF34">
    <property type="entry name" value="PREPILIN PEPTIDASE-DEPENDENT PROTEIN D"/>
    <property type="match status" value="1"/>
</dbReference>
<dbReference type="PROSITE" id="PS00409">
    <property type="entry name" value="PROKAR_NTER_METHYL"/>
    <property type="match status" value="1"/>
</dbReference>
<name>A0A3S9XG36_9GAMM</name>
<keyword evidence="5" id="KW-0472">Membrane</keyword>
<evidence type="ECO:0000256" key="3">
    <source>
        <dbReference type="ARBA" id="ARBA00029638"/>
    </source>
</evidence>
<evidence type="ECO:0000256" key="4">
    <source>
        <dbReference type="RuleBase" id="RU000389"/>
    </source>
</evidence>
<feature type="transmembrane region" description="Helical" evidence="5">
    <location>
        <begin position="7"/>
        <end position="31"/>
    </location>
</feature>
<keyword evidence="4" id="KW-0281">Fimbrium</keyword>